<evidence type="ECO:0000256" key="3">
    <source>
        <dbReference type="ARBA" id="ARBA00022692"/>
    </source>
</evidence>
<dbReference type="STRING" id="526222.Desal_1812"/>
<sequence length="108" mass="12628">MLRRRVLLGLLVVINLVLLIRLGMSEQGFFGYLELDDKVQDLERKIEAADNRTLELSREIRRLKTDRDYQEKIIRSRMNYVKENEVLYIFPKSGELKTQGAGADAKQD</sequence>
<keyword evidence="1" id="KW-1003">Cell membrane</keyword>
<dbReference type="KEGG" id="dsa:Desal_1812"/>
<name>C6BTU4_MARSD</name>
<dbReference type="GO" id="GO:0043093">
    <property type="term" value="P:FtsZ-dependent cytokinesis"/>
    <property type="evidence" value="ECO:0007669"/>
    <property type="project" value="TreeGrafter"/>
</dbReference>
<gene>
    <name evidence="8" type="ordered locus">Desal_1812</name>
</gene>
<keyword evidence="3" id="KW-0812">Transmembrane</keyword>
<dbReference type="Pfam" id="PF04977">
    <property type="entry name" value="DivIC"/>
    <property type="match status" value="1"/>
</dbReference>
<reference evidence="8 9" key="1">
    <citation type="submission" date="2009-06" db="EMBL/GenBank/DDBJ databases">
        <title>Complete sequence of Desulfovibrio salexigens DSM 2638.</title>
        <authorList>
            <consortium name="US DOE Joint Genome Institute"/>
            <person name="Lucas S."/>
            <person name="Copeland A."/>
            <person name="Lapidus A."/>
            <person name="Glavina del Rio T."/>
            <person name="Tice H."/>
            <person name="Bruce D."/>
            <person name="Goodwin L."/>
            <person name="Pitluck S."/>
            <person name="Munk A.C."/>
            <person name="Brettin T."/>
            <person name="Detter J.C."/>
            <person name="Han C."/>
            <person name="Tapia R."/>
            <person name="Larimer F."/>
            <person name="Land M."/>
            <person name="Hauser L."/>
            <person name="Kyrpides N."/>
            <person name="Anderson I."/>
            <person name="Wall J.D."/>
            <person name="Arkin A.P."/>
            <person name="Dehal P."/>
            <person name="Chivian D."/>
            <person name="Giles B."/>
            <person name="Hazen T.C."/>
        </authorList>
    </citation>
    <scope>NUCLEOTIDE SEQUENCE [LARGE SCALE GENOMIC DNA]</scope>
    <source>
        <strain evidence="9">ATCC 14822 / DSM 2638 / NCIMB 8403 / VKM B-1763</strain>
    </source>
</reference>
<keyword evidence="7" id="KW-0175">Coiled coil</keyword>
<evidence type="ECO:0000256" key="4">
    <source>
        <dbReference type="ARBA" id="ARBA00022989"/>
    </source>
</evidence>
<evidence type="ECO:0000256" key="1">
    <source>
        <dbReference type="ARBA" id="ARBA00022475"/>
    </source>
</evidence>
<dbReference type="Proteomes" id="UP000002601">
    <property type="component" value="Chromosome"/>
</dbReference>
<dbReference type="OrthoDB" id="5471911at2"/>
<dbReference type="PANTHER" id="PTHR37485">
    <property type="entry name" value="CELL DIVISION PROTEIN FTSB"/>
    <property type="match status" value="1"/>
</dbReference>
<accession>C6BTU4</accession>
<dbReference type="InterPro" id="IPR023081">
    <property type="entry name" value="Cell_div_FtsB"/>
</dbReference>
<dbReference type="GO" id="GO:0030428">
    <property type="term" value="C:cell septum"/>
    <property type="evidence" value="ECO:0007669"/>
    <property type="project" value="TreeGrafter"/>
</dbReference>
<dbReference type="EMBL" id="CP001649">
    <property type="protein sequence ID" value="ACS79874.1"/>
    <property type="molecule type" value="Genomic_DNA"/>
</dbReference>
<keyword evidence="4" id="KW-1133">Transmembrane helix</keyword>
<protein>
    <submittedName>
        <fullName evidence="8">Septum formation initiator</fullName>
    </submittedName>
</protein>
<keyword evidence="9" id="KW-1185">Reference proteome</keyword>
<feature type="coiled-coil region" evidence="7">
    <location>
        <begin position="32"/>
        <end position="66"/>
    </location>
</feature>
<evidence type="ECO:0000313" key="9">
    <source>
        <dbReference type="Proteomes" id="UP000002601"/>
    </source>
</evidence>
<dbReference type="AlphaFoldDB" id="C6BTU4"/>
<evidence type="ECO:0000256" key="5">
    <source>
        <dbReference type="ARBA" id="ARBA00023136"/>
    </source>
</evidence>
<dbReference type="InterPro" id="IPR007060">
    <property type="entry name" value="FtsL/DivIC"/>
</dbReference>
<dbReference type="eggNOG" id="COG2919">
    <property type="taxonomic scope" value="Bacteria"/>
</dbReference>
<evidence type="ECO:0000256" key="7">
    <source>
        <dbReference type="SAM" id="Coils"/>
    </source>
</evidence>
<keyword evidence="6" id="KW-0131">Cell cycle</keyword>
<organism evidence="8 9">
    <name type="scientific">Maridesulfovibrio salexigens (strain ATCC 14822 / DSM 2638 / NCIMB 8403 / VKM B-1763)</name>
    <name type="common">Desulfovibrio salexigens</name>
    <dbReference type="NCBI Taxonomy" id="526222"/>
    <lineage>
        <taxon>Bacteria</taxon>
        <taxon>Pseudomonadati</taxon>
        <taxon>Thermodesulfobacteriota</taxon>
        <taxon>Desulfovibrionia</taxon>
        <taxon>Desulfovibrionales</taxon>
        <taxon>Desulfovibrionaceae</taxon>
        <taxon>Maridesulfovibrio</taxon>
    </lineage>
</organism>
<evidence type="ECO:0000256" key="2">
    <source>
        <dbReference type="ARBA" id="ARBA00022618"/>
    </source>
</evidence>
<evidence type="ECO:0000313" key="8">
    <source>
        <dbReference type="EMBL" id="ACS79874.1"/>
    </source>
</evidence>
<dbReference type="PANTHER" id="PTHR37485:SF1">
    <property type="entry name" value="CELL DIVISION PROTEIN FTSB"/>
    <property type="match status" value="1"/>
</dbReference>
<keyword evidence="2" id="KW-0132">Cell division</keyword>
<evidence type="ECO:0000256" key="6">
    <source>
        <dbReference type="ARBA" id="ARBA00023306"/>
    </source>
</evidence>
<dbReference type="RefSeq" id="WP_015851690.1">
    <property type="nucleotide sequence ID" value="NC_012881.1"/>
</dbReference>
<proteinExistence type="predicted"/>
<dbReference type="HOGENOM" id="CLU_134863_1_1_7"/>
<keyword evidence="5" id="KW-0472">Membrane</keyword>